<dbReference type="PANTHER" id="PTHR10677:SF3">
    <property type="entry name" value="FI07626P-RELATED"/>
    <property type="match status" value="1"/>
</dbReference>
<dbReference type="InterPro" id="IPR015496">
    <property type="entry name" value="Ubiquilin"/>
</dbReference>
<dbReference type="GO" id="GO:0006511">
    <property type="term" value="P:ubiquitin-dependent protein catabolic process"/>
    <property type="evidence" value="ECO:0007669"/>
    <property type="project" value="TreeGrafter"/>
</dbReference>
<dbReference type="EMBL" id="EU152232">
    <property type="protein sequence ID" value="ABX75362.1"/>
    <property type="molecule type" value="mRNA"/>
</dbReference>
<feature type="compositionally biased region" description="Low complexity" evidence="1">
    <location>
        <begin position="60"/>
        <end position="69"/>
    </location>
</feature>
<reference evidence="3" key="1">
    <citation type="submission" date="2007-09" db="EMBL/GenBank/DDBJ databases">
        <title>Construction and Characterization of a cDNA Expression Library for Panax quinquefolius Root Tissue.</title>
        <authorList>
            <person name="Lin L.Y."/>
            <person name="Wang Y."/>
            <person name="Bao Y.L."/>
            <person name="Meng X.Y."/>
            <person name="Wu Y."/>
            <person name="Yu C.L."/>
            <person name="Li Y.X."/>
        </authorList>
    </citation>
    <scope>NUCLEOTIDE SEQUENCE</scope>
</reference>
<dbReference type="InterPro" id="IPR015940">
    <property type="entry name" value="UBA"/>
</dbReference>
<dbReference type="SMART" id="SM00165">
    <property type="entry name" value="UBA"/>
    <property type="match status" value="1"/>
</dbReference>
<feature type="non-terminal residue" evidence="3">
    <location>
        <position position="1"/>
    </location>
</feature>
<dbReference type="CDD" id="cd14399">
    <property type="entry name" value="UBA_PLICs"/>
    <property type="match status" value="1"/>
</dbReference>
<dbReference type="GO" id="GO:0031593">
    <property type="term" value="F:polyubiquitin modification-dependent protein binding"/>
    <property type="evidence" value="ECO:0007669"/>
    <property type="project" value="TreeGrafter"/>
</dbReference>
<dbReference type="GO" id="GO:0005829">
    <property type="term" value="C:cytosol"/>
    <property type="evidence" value="ECO:0007669"/>
    <property type="project" value="TreeGrafter"/>
</dbReference>
<dbReference type="Pfam" id="PF23195">
    <property type="entry name" value="UBQLN1"/>
    <property type="match status" value="1"/>
</dbReference>
<dbReference type="PROSITE" id="PS50030">
    <property type="entry name" value="UBA"/>
    <property type="match status" value="1"/>
</dbReference>
<dbReference type="FunFam" id="1.10.8.10:FF:000079">
    <property type="entry name" value="Ubiquitin family protein"/>
    <property type="match status" value="1"/>
</dbReference>
<accession>A9QMD7</accession>
<evidence type="ECO:0000256" key="1">
    <source>
        <dbReference type="SAM" id="MobiDB-lite"/>
    </source>
</evidence>
<protein>
    <recommendedName>
        <fullName evidence="2">UBA domain-containing protein</fullName>
    </recommendedName>
</protein>
<dbReference type="AlphaFoldDB" id="A9QMD7"/>
<evidence type="ECO:0000259" key="2">
    <source>
        <dbReference type="PROSITE" id="PS50030"/>
    </source>
</evidence>
<feature type="region of interest" description="Disordered" evidence="1">
    <location>
        <begin position="45"/>
        <end position="69"/>
    </location>
</feature>
<proteinExistence type="evidence at transcript level"/>
<dbReference type="Pfam" id="PF00627">
    <property type="entry name" value="UBA"/>
    <property type="match status" value="1"/>
</dbReference>
<dbReference type="InterPro" id="IPR009060">
    <property type="entry name" value="UBA-like_sf"/>
</dbReference>
<evidence type="ECO:0000313" key="3">
    <source>
        <dbReference type="EMBL" id="ABX75362.1"/>
    </source>
</evidence>
<dbReference type="Gene3D" id="1.10.8.10">
    <property type="entry name" value="DNA helicase RuvA subunit, C-terminal domain"/>
    <property type="match status" value="1"/>
</dbReference>
<sequence>FNMLRRMYENVQEPLLSATTMTGSNGNDLGSNPFAALLGSQVGGQVEDRPITPSTMGLDSNSGSSVPNSNPLPNPWRCASATGGTQAGGANVPGIGGFEALGLSGTDTPFGGLLDPSMMIQLLQNPAVPQLMNQMVDMDPQLRAMVDANPQMREAMQNPELLLGQLASPDMQQAMASLSSLFGTQSQQSPLGTGQTGRGAVPPEELYASQLSQLQEMGFIDTRENIQALLATSGNVNAAVERLLQNFGQ</sequence>
<dbReference type="SUPFAM" id="SSF46934">
    <property type="entry name" value="UBA-like"/>
    <property type="match status" value="1"/>
</dbReference>
<name>A9QMD7_PANQU</name>
<dbReference type="PANTHER" id="PTHR10677">
    <property type="entry name" value="UBIQUILIN"/>
    <property type="match status" value="1"/>
</dbReference>
<feature type="domain" description="UBA" evidence="2">
    <location>
        <begin position="202"/>
        <end position="246"/>
    </location>
</feature>
<organism evidence="3">
    <name type="scientific">Panax quinquefolius</name>
    <name type="common">American ginseng</name>
    <name type="synonym">Aralia quinquefolia</name>
    <dbReference type="NCBI Taxonomy" id="44588"/>
    <lineage>
        <taxon>Eukaryota</taxon>
        <taxon>Viridiplantae</taxon>
        <taxon>Streptophyta</taxon>
        <taxon>Embryophyta</taxon>
        <taxon>Tracheophyta</taxon>
        <taxon>Spermatophyta</taxon>
        <taxon>Magnoliopsida</taxon>
        <taxon>eudicotyledons</taxon>
        <taxon>Gunneridae</taxon>
        <taxon>Pentapetalae</taxon>
        <taxon>asterids</taxon>
        <taxon>campanulids</taxon>
        <taxon>Apiales</taxon>
        <taxon>Araliaceae</taxon>
        <taxon>Panax</taxon>
    </lineage>
</organism>